<evidence type="ECO:0000256" key="1">
    <source>
        <dbReference type="ARBA" id="ARBA00022741"/>
    </source>
</evidence>
<dbReference type="SUPFAM" id="SSF52540">
    <property type="entry name" value="P-loop containing nucleoside triphosphate hydrolases"/>
    <property type="match status" value="1"/>
</dbReference>
<dbReference type="InterPro" id="IPR027417">
    <property type="entry name" value="P-loop_NTPase"/>
</dbReference>
<dbReference type="EMBL" id="JAYKXN010000006">
    <property type="protein sequence ID" value="KAK7278779.1"/>
    <property type="molecule type" value="Genomic_DNA"/>
</dbReference>
<dbReference type="PANTHER" id="PTHR24223:SF382">
    <property type="entry name" value="ABC-TYPE XENOBIOTIC TRANSPORTER"/>
    <property type="match status" value="1"/>
</dbReference>
<dbReference type="InterPro" id="IPR003439">
    <property type="entry name" value="ABC_transporter-like_ATP-bd"/>
</dbReference>
<sequence>MFTRQGISLTIHRGEKIGVVGHTGSGKSTLIQVLFRLIEPSAGKIIIDEINICTLGLHDVRSRFGIIPQDPVLFQGIVRSNIVPLGLYSEEEIWKVPMCISNYGTSLTERLSHEGATIPSAHPLTPLRPCILKVPPTPPPLWYFA</sequence>
<evidence type="ECO:0000313" key="4">
    <source>
        <dbReference type="EMBL" id="KAK7278779.1"/>
    </source>
</evidence>
<gene>
    <name evidence="4" type="ORF">RJT34_23815</name>
</gene>
<keyword evidence="5" id="KW-1185">Reference proteome</keyword>
<organism evidence="4 5">
    <name type="scientific">Clitoria ternatea</name>
    <name type="common">Butterfly pea</name>
    <dbReference type="NCBI Taxonomy" id="43366"/>
    <lineage>
        <taxon>Eukaryota</taxon>
        <taxon>Viridiplantae</taxon>
        <taxon>Streptophyta</taxon>
        <taxon>Embryophyta</taxon>
        <taxon>Tracheophyta</taxon>
        <taxon>Spermatophyta</taxon>
        <taxon>Magnoliopsida</taxon>
        <taxon>eudicotyledons</taxon>
        <taxon>Gunneridae</taxon>
        <taxon>Pentapetalae</taxon>
        <taxon>rosids</taxon>
        <taxon>fabids</taxon>
        <taxon>Fabales</taxon>
        <taxon>Fabaceae</taxon>
        <taxon>Papilionoideae</taxon>
        <taxon>50 kb inversion clade</taxon>
        <taxon>NPAAA clade</taxon>
        <taxon>indigoferoid/millettioid clade</taxon>
        <taxon>Phaseoleae</taxon>
        <taxon>Clitoria</taxon>
    </lineage>
</organism>
<dbReference type="InterPro" id="IPR050173">
    <property type="entry name" value="ABC_transporter_C-like"/>
</dbReference>
<accession>A0AAN9FNC7</accession>
<proteinExistence type="predicted"/>
<reference evidence="4 5" key="1">
    <citation type="submission" date="2024-01" db="EMBL/GenBank/DDBJ databases">
        <title>The genomes of 5 underutilized Papilionoideae crops provide insights into root nodulation and disease resistance.</title>
        <authorList>
            <person name="Yuan L."/>
        </authorList>
    </citation>
    <scope>NUCLEOTIDE SEQUENCE [LARGE SCALE GENOMIC DNA]</scope>
    <source>
        <strain evidence="4">LY-2023</strain>
        <tissue evidence="4">Leaf</tissue>
    </source>
</reference>
<feature type="domain" description="ABC transporter" evidence="3">
    <location>
        <begin position="5"/>
        <end position="92"/>
    </location>
</feature>
<dbReference type="GO" id="GO:0042626">
    <property type="term" value="F:ATPase-coupled transmembrane transporter activity"/>
    <property type="evidence" value="ECO:0007669"/>
    <property type="project" value="TreeGrafter"/>
</dbReference>
<dbReference type="GO" id="GO:0016020">
    <property type="term" value="C:membrane"/>
    <property type="evidence" value="ECO:0007669"/>
    <property type="project" value="TreeGrafter"/>
</dbReference>
<dbReference type="Pfam" id="PF00005">
    <property type="entry name" value="ABC_tran"/>
    <property type="match status" value="1"/>
</dbReference>
<dbReference type="Gene3D" id="3.40.50.300">
    <property type="entry name" value="P-loop containing nucleotide triphosphate hydrolases"/>
    <property type="match status" value="1"/>
</dbReference>
<name>A0AAN9FNC7_CLITE</name>
<evidence type="ECO:0000313" key="5">
    <source>
        <dbReference type="Proteomes" id="UP001359559"/>
    </source>
</evidence>
<protein>
    <recommendedName>
        <fullName evidence="3">ABC transporter domain-containing protein</fullName>
    </recommendedName>
</protein>
<dbReference type="PANTHER" id="PTHR24223">
    <property type="entry name" value="ATP-BINDING CASSETTE SUB-FAMILY C"/>
    <property type="match status" value="1"/>
</dbReference>
<dbReference type="GO" id="GO:0016887">
    <property type="term" value="F:ATP hydrolysis activity"/>
    <property type="evidence" value="ECO:0007669"/>
    <property type="project" value="InterPro"/>
</dbReference>
<comment type="caution">
    <text evidence="4">The sequence shown here is derived from an EMBL/GenBank/DDBJ whole genome shotgun (WGS) entry which is preliminary data.</text>
</comment>
<keyword evidence="2" id="KW-0067">ATP-binding</keyword>
<dbReference type="AlphaFoldDB" id="A0AAN9FNC7"/>
<dbReference type="Proteomes" id="UP001359559">
    <property type="component" value="Unassembled WGS sequence"/>
</dbReference>
<dbReference type="GO" id="GO:0005524">
    <property type="term" value="F:ATP binding"/>
    <property type="evidence" value="ECO:0007669"/>
    <property type="project" value="UniProtKB-KW"/>
</dbReference>
<keyword evidence="1" id="KW-0547">Nucleotide-binding</keyword>
<evidence type="ECO:0000256" key="2">
    <source>
        <dbReference type="ARBA" id="ARBA00022840"/>
    </source>
</evidence>
<evidence type="ECO:0000259" key="3">
    <source>
        <dbReference type="Pfam" id="PF00005"/>
    </source>
</evidence>